<dbReference type="OMA" id="HEMVFIP"/>
<protein>
    <recommendedName>
        <fullName evidence="10">Homeobox domain-containing protein</fullName>
    </recommendedName>
</protein>
<dbReference type="GeneID" id="110724762"/>
<evidence type="ECO:0000259" key="10">
    <source>
        <dbReference type="PROSITE" id="PS50071"/>
    </source>
</evidence>
<keyword evidence="4 8" id="KW-0238">DNA-binding</keyword>
<dbReference type="Pfam" id="PF07526">
    <property type="entry name" value="POX"/>
    <property type="match status" value="1"/>
</dbReference>
<dbReference type="InterPro" id="IPR008422">
    <property type="entry name" value="KN_HD"/>
</dbReference>
<gene>
    <name evidence="11" type="primary">LOC110724762</name>
</gene>
<evidence type="ECO:0000256" key="5">
    <source>
        <dbReference type="ARBA" id="ARBA00023155"/>
    </source>
</evidence>
<sequence length="450" mass="50852">MVSQETQTNPTSSSSLHHFLISNPISSQPLFDKYDQNPHFDDSYNSDIIRVNSSNPFSDHQSLGNTHFPTIQSLEERMSRSINLVHDHSSVVVHPDDHSDMGHTRHLMDLLGASNEANQGPNRLSLSLGSQVLHSPQYRQRTFTSELMQQAYSNLVSSSGDQENCNPGDYSFMGNSSFTTYSVSNSMYLKPAQSILEEVIDLGSKDIELNNVKRLFMCSRGLCSELRAELMSNGFLSADKHDLQINFSKLITLLEQVEVRYDEYFQRMEDLISSFEMIAGDGAAKCYTALAFQAMSRHFCSLRDAIVTQIKIIRKKISPDLPKIGSGLSHLSLLDRDGRNSNSRMSLQQIGLIQGTHRQAWRPIRGLPETSVAILRAWLFEHFLHPYPNDSEKLTLASQTGLTKNQVSNWFINARVRLWKPMIEEMYKEEFGDSSVDSSGEGQIDKTEDQ</sequence>
<evidence type="ECO:0000256" key="9">
    <source>
        <dbReference type="SAM" id="MobiDB-lite"/>
    </source>
</evidence>
<dbReference type="AlphaFoldDB" id="A0A803LKH5"/>
<dbReference type="PROSITE" id="PS50071">
    <property type="entry name" value="HOMEOBOX_2"/>
    <property type="match status" value="1"/>
</dbReference>
<evidence type="ECO:0000256" key="6">
    <source>
        <dbReference type="ARBA" id="ARBA00023163"/>
    </source>
</evidence>
<evidence type="ECO:0000256" key="1">
    <source>
        <dbReference type="ARBA" id="ARBA00004123"/>
    </source>
</evidence>
<comment type="similarity">
    <text evidence="2">Belongs to the TALE/BELL homeobox family.</text>
</comment>
<evidence type="ECO:0000313" key="12">
    <source>
        <dbReference type="Proteomes" id="UP000596660"/>
    </source>
</evidence>
<evidence type="ECO:0000256" key="3">
    <source>
        <dbReference type="ARBA" id="ARBA00023015"/>
    </source>
</evidence>
<keyword evidence="7 8" id="KW-0539">Nucleus</keyword>
<name>A0A803LKH5_CHEQI</name>
<keyword evidence="3" id="KW-0805">Transcription regulation</keyword>
<dbReference type="SMART" id="SM00389">
    <property type="entry name" value="HOX"/>
    <property type="match status" value="1"/>
</dbReference>
<dbReference type="OrthoDB" id="10056939at2759"/>
<dbReference type="RefSeq" id="XP_021759911.1">
    <property type="nucleotide sequence ID" value="XM_021904219.1"/>
</dbReference>
<dbReference type="InterPro" id="IPR009057">
    <property type="entry name" value="Homeodomain-like_sf"/>
</dbReference>
<accession>A0A803LKH5</accession>
<dbReference type="EnsemblPlants" id="AUR62014472-RA">
    <property type="protein sequence ID" value="AUR62014472-RA:cds"/>
    <property type="gene ID" value="AUR62014472"/>
</dbReference>
<dbReference type="KEGG" id="cqi:110724762"/>
<dbReference type="InterPro" id="IPR006563">
    <property type="entry name" value="POX_dom"/>
</dbReference>
<dbReference type="SMART" id="SM00574">
    <property type="entry name" value="POX"/>
    <property type="match status" value="1"/>
</dbReference>
<evidence type="ECO:0000256" key="2">
    <source>
        <dbReference type="ARBA" id="ARBA00006454"/>
    </source>
</evidence>
<evidence type="ECO:0000313" key="11">
    <source>
        <dbReference type="EnsemblPlants" id="AUR62014472-RA:cds"/>
    </source>
</evidence>
<dbReference type="Pfam" id="PF05920">
    <property type="entry name" value="Homeobox_KN"/>
    <property type="match status" value="1"/>
</dbReference>
<dbReference type="Gramene" id="AUR62014472-RA">
    <property type="protein sequence ID" value="AUR62014472-RA:cds"/>
    <property type="gene ID" value="AUR62014472"/>
</dbReference>
<feature type="DNA-binding region" description="Homeobox" evidence="8">
    <location>
        <begin position="360"/>
        <end position="422"/>
    </location>
</feature>
<keyword evidence="6" id="KW-0804">Transcription</keyword>
<dbReference type="CDD" id="cd00086">
    <property type="entry name" value="homeodomain"/>
    <property type="match status" value="1"/>
</dbReference>
<feature type="region of interest" description="Disordered" evidence="9">
    <location>
        <begin position="431"/>
        <end position="450"/>
    </location>
</feature>
<evidence type="ECO:0000256" key="4">
    <source>
        <dbReference type="ARBA" id="ARBA00023125"/>
    </source>
</evidence>
<dbReference type="GO" id="GO:0003677">
    <property type="term" value="F:DNA binding"/>
    <property type="evidence" value="ECO:0007669"/>
    <property type="project" value="UniProtKB-UniRule"/>
</dbReference>
<dbReference type="InterPro" id="IPR050224">
    <property type="entry name" value="TALE_homeobox"/>
</dbReference>
<keyword evidence="5 8" id="KW-0371">Homeobox</keyword>
<reference evidence="11" key="2">
    <citation type="submission" date="2021-03" db="UniProtKB">
        <authorList>
            <consortium name="EnsemblPlants"/>
        </authorList>
    </citation>
    <scope>IDENTIFICATION</scope>
</reference>
<comment type="subcellular location">
    <subcellularLocation>
        <location evidence="1 8">Nucleus</location>
    </subcellularLocation>
</comment>
<dbReference type="InterPro" id="IPR001356">
    <property type="entry name" value="HD"/>
</dbReference>
<dbReference type="GO" id="GO:0006355">
    <property type="term" value="P:regulation of DNA-templated transcription"/>
    <property type="evidence" value="ECO:0007669"/>
    <property type="project" value="InterPro"/>
</dbReference>
<feature type="domain" description="Homeobox" evidence="10">
    <location>
        <begin position="358"/>
        <end position="421"/>
    </location>
</feature>
<keyword evidence="12" id="KW-1185">Reference proteome</keyword>
<evidence type="ECO:0000256" key="7">
    <source>
        <dbReference type="ARBA" id="ARBA00023242"/>
    </source>
</evidence>
<dbReference type="PANTHER" id="PTHR11850">
    <property type="entry name" value="HOMEOBOX PROTEIN TRANSCRIPTION FACTORS"/>
    <property type="match status" value="1"/>
</dbReference>
<organism evidence="11 12">
    <name type="scientific">Chenopodium quinoa</name>
    <name type="common">Quinoa</name>
    <dbReference type="NCBI Taxonomy" id="63459"/>
    <lineage>
        <taxon>Eukaryota</taxon>
        <taxon>Viridiplantae</taxon>
        <taxon>Streptophyta</taxon>
        <taxon>Embryophyta</taxon>
        <taxon>Tracheophyta</taxon>
        <taxon>Spermatophyta</taxon>
        <taxon>Magnoliopsida</taxon>
        <taxon>eudicotyledons</taxon>
        <taxon>Gunneridae</taxon>
        <taxon>Pentapetalae</taxon>
        <taxon>Caryophyllales</taxon>
        <taxon>Chenopodiaceae</taxon>
        <taxon>Chenopodioideae</taxon>
        <taxon>Atripliceae</taxon>
        <taxon>Chenopodium</taxon>
    </lineage>
</organism>
<dbReference type="Gene3D" id="1.10.10.60">
    <property type="entry name" value="Homeodomain-like"/>
    <property type="match status" value="1"/>
</dbReference>
<reference evidence="11" key="1">
    <citation type="journal article" date="2017" name="Nature">
        <title>The genome of Chenopodium quinoa.</title>
        <authorList>
            <person name="Jarvis D.E."/>
            <person name="Ho Y.S."/>
            <person name="Lightfoot D.J."/>
            <person name="Schmoeckel S.M."/>
            <person name="Li B."/>
            <person name="Borm T.J.A."/>
            <person name="Ohyanagi H."/>
            <person name="Mineta K."/>
            <person name="Michell C.T."/>
            <person name="Saber N."/>
            <person name="Kharbatia N.M."/>
            <person name="Rupper R.R."/>
            <person name="Sharp A.R."/>
            <person name="Dally N."/>
            <person name="Boughton B.A."/>
            <person name="Woo Y.H."/>
            <person name="Gao G."/>
            <person name="Schijlen E.G.W.M."/>
            <person name="Guo X."/>
            <person name="Momin A.A."/>
            <person name="Negrao S."/>
            <person name="Al-Babili S."/>
            <person name="Gehring C."/>
            <person name="Roessner U."/>
            <person name="Jung C."/>
            <person name="Murphy K."/>
            <person name="Arold S.T."/>
            <person name="Gojobori T."/>
            <person name="van der Linden C.G."/>
            <person name="van Loo E.N."/>
            <person name="Jellen E.N."/>
            <person name="Maughan P.J."/>
            <person name="Tester M."/>
        </authorList>
    </citation>
    <scope>NUCLEOTIDE SEQUENCE [LARGE SCALE GENOMIC DNA]</scope>
    <source>
        <strain evidence="11">cv. PI 614886</strain>
    </source>
</reference>
<proteinExistence type="inferred from homology"/>
<dbReference type="Proteomes" id="UP000596660">
    <property type="component" value="Unplaced"/>
</dbReference>
<dbReference type="SUPFAM" id="SSF46689">
    <property type="entry name" value="Homeodomain-like"/>
    <property type="match status" value="1"/>
</dbReference>
<dbReference type="GO" id="GO:0005634">
    <property type="term" value="C:nucleus"/>
    <property type="evidence" value="ECO:0007669"/>
    <property type="project" value="UniProtKB-SubCell"/>
</dbReference>
<evidence type="ECO:0000256" key="8">
    <source>
        <dbReference type="PROSITE-ProRule" id="PRU00108"/>
    </source>
</evidence>